<evidence type="ECO:0000256" key="1">
    <source>
        <dbReference type="SAM" id="Phobius"/>
    </source>
</evidence>
<evidence type="ECO:0000313" key="3">
    <source>
        <dbReference type="Proteomes" id="UP000003175"/>
    </source>
</evidence>
<name>A0ABN0DP35_9FIRM</name>
<feature type="transmembrane region" description="Helical" evidence="1">
    <location>
        <begin position="12"/>
        <end position="30"/>
    </location>
</feature>
<evidence type="ECO:0000313" key="2">
    <source>
        <dbReference type="EMBL" id="EHG24304.1"/>
    </source>
</evidence>
<organism evidence="2 3">
    <name type="scientific">Selenomonas noxia F0398</name>
    <dbReference type="NCBI Taxonomy" id="702437"/>
    <lineage>
        <taxon>Bacteria</taxon>
        <taxon>Bacillati</taxon>
        <taxon>Bacillota</taxon>
        <taxon>Negativicutes</taxon>
        <taxon>Selenomonadales</taxon>
        <taxon>Selenomonadaceae</taxon>
        <taxon>Selenomonas</taxon>
    </lineage>
</organism>
<accession>A0ABN0DP35</accession>
<keyword evidence="1" id="KW-0812">Transmembrane</keyword>
<keyword evidence="1" id="KW-0472">Membrane</keyword>
<sequence length="201" mass="23500">MKSYFVVKTLTFVIGIGFALYVWFLTYSYVTPVCLPETTNIAGFRYRMYFDDQVLGDAYENVALEMNCYAHEYKFPYLYAYGESGYTKICVIPLFTKIIKIENYASDALVSPDIATKLVSNLRHLQRAYGTSLILIENMDDISIEDKRIFLELRRQGEDRKQRSLKRAKTSQEKDAIKDLDEISETLEESLRRQELEQEQE</sequence>
<keyword evidence="3" id="KW-1185">Reference proteome</keyword>
<comment type="caution">
    <text evidence="2">The sequence shown here is derived from an EMBL/GenBank/DDBJ whole genome shotgun (WGS) entry which is preliminary data.</text>
</comment>
<dbReference type="Proteomes" id="UP000003175">
    <property type="component" value="Unassembled WGS sequence"/>
</dbReference>
<dbReference type="EMBL" id="ADGH01000015">
    <property type="protein sequence ID" value="EHG24304.1"/>
    <property type="molecule type" value="Genomic_DNA"/>
</dbReference>
<keyword evidence="1" id="KW-1133">Transmembrane helix</keyword>
<dbReference type="RefSeq" id="WP_006696704.1">
    <property type="nucleotide sequence ID" value="NZ_JH376860.1"/>
</dbReference>
<protein>
    <submittedName>
        <fullName evidence="2">Uncharacterized protein</fullName>
    </submittedName>
</protein>
<reference evidence="2 3" key="1">
    <citation type="submission" date="2011-08" db="EMBL/GenBank/DDBJ databases">
        <title>The Genome Sequence of Selenomonas noxia F0398.</title>
        <authorList>
            <consortium name="The Broad Institute Genome Sequencing Platform"/>
            <person name="Earl A."/>
            <person name="Ward D."/>
            <person name="Feldgarden M."/>
            <person name="Gevers D."/>
            <person name="Izard J."/>
            <person name="Ganesan A."/>
            <person name="Blanton J.M."/>
            <person name="Baranova O.V."/>
            <person name="Tanner A.C."/>
            <person name="Dewhirst F.E."/>
            <person name="Young S.K."/>
            <person name="Zeng Q."/>
            <person name="Gargeya S."/>
            <person name="Fitzgerald M."/>
            <person name="Haas B."/>
            <person name="Abouelleil A."/>
            <person name="Alvarado L."/>
            <person name="Arachchi H.M."/>
            <person name="Berlin A."/>
            <person name="Brown A."/>
            <person name="Chapman S.B."/>
            <person name="Chen Z."/>
            <person name="Dunbar C."/>
            <person name="Freedman E."/>
            <person name="Gearin G."/>
            <person name="Gellesch M."/>
            <person name="Goldberg J."/>
            <person name="Griggs A."/>
            <person name="Gujja S."/>
            <person name="Heiman D."/>
            <person name="Howarth C."/>
            <person name="Larson L."/>
            <person name="Lui A."/>
            <person name="MacDonald P.J.P."/>
            <person name="Montmayeur A."/>
            <person name="Murphy C."/>
            <person name="Neiman D."/>
            <person name="Pearson M."/>
            <person name="Priest M."/>
            <person name="Roberts A."/>
            <person name="Saif S."/>
            <person name="Shea T."/>
            <person name="Shenoy N."/>
            <person name="Sisk P."/>
            <person name="Stolte C."/>
            <person name="Sykes S."/>
            <person name="Wortman J."/>
            <person name="Nusbaum C."/>
            <person name="Birren B."/>
        </authorList>
    </citation>
    <scope>NUCLEOTIDE SEQUENCE [LARGE SCALE GENOMIC DNA]</scope>
    <source>
        <strain evidence="2 3">F0398</strain>
    </source>
</reference>
<gene>
    <name evidence="2" type="ORF">HMPREF9432_01458</name>
</gene>
<proteinExistence type="predicted"/>